<evidence type="ECO:0000313" key="3">
    <source>
        <dbReference type="EMBL" id="RAL37005.1"/>
    </source>
</evidence>
<feature type="region of interest" description="Disordered" evidence="1">
    <location>
        <begin position="1"/>
        <end position="44"/>
    </location>
</feature>
<dbReference type="AlphaFoldDB" id="A0A328CV12"/>
<proteinExistence type="predicted"/>
<name>A0A328CV12_9ASTE</name>
<feature type="compositionally biased region" description="Polar residues" evidence="1">
    <location>
        <begin position="218"/>
        <end position="229"/>
    </location>
</feature>
<protein>
    <recommendedName>
        <fullName evidence="2">DUF4378 domain-containing protein</fullName>
    </recommendedName>
</protein>
<keyword evidence="4" id="KW-1185">Reference proteome</keyword>
<feature type="compositionally biased region" description="Basic residues" evidence="1">
    <location>
        <begin position="9"/>
        <end position="19"/>
    </location>
</feature>
<feature type="region of interest" description="Disordered" evidence="1">
    <location>
        <begin position="208"/>
        <end position="256"/>
    </location>
</feature>
<feature type="domain" description="DUF4378" evidence="2">
    <location>
        <begin position="312"/>
        <end position="468"/>
    </location>
</feature>
<evidence type="ECO:0000256" key="1">
    <source>
        <dbReference type="SAM" id="MobiDB-lite"/>
    </source>
</evidence>
<sequence length="473" mass="54564">MMISNSQKQSKKIQLRKPRSHCELKSPPEKMQIPGSDFDPPRQSFWERGRVDKHKDPFFSKESNVQVLEKWKVTKDFQEVEVIQQGVCTLGEMLVESDLKTHKSRVTFRLDGDEKESECPLGISSRDGWMKKMMKKKKIKPLKKSKASPYSWCLWPSEREIDLEETSMDRLSDSCLSYGSSSDPRLSSSSVQKKTAFRQLNRLSSFKDSRIGRDSTENLKGNDQTSPTSVLEPPFEGDTTPSTEYFDSPIENSHSSELQLQETISWDTYSDGPEMDVSSDDDEDAKDGFAAGYGQHHLGEFFEEESDSKSRDYSYLVDILDESPLMFLEQHDTQTAWHSSECPISPSVFEKLENKYARRNKSWSKWERRLLFDCINARLLDMEDIFGCRQPISVKAVFDDGLTLGRDKVEEELWRLLIVDEENKGVSSKDLPYKALFGTETKWMKLEVEISSVCKEIEDYLFEELAQELVLNL</sequence>
<reference evidence="3 4" key="1">
    <citation type="submission" date="2018-06" db="EMBL/GenBank/DDBJ databases">
        <title>The Genome of Cuscuta australis (Dodder) Provides Insight into the Evolution of Plant Parasitism.</title>
        <authorList>
            <person name="Liu H."/>
        </authorList>
    </citation>
    <scope>NUCLEOTIDE SEQUENCE [LARGE SCALE GENOMIC DNA]</scope>
    <source>
        <strain evidence="4">cv. Yunnan</strain>
        <tissue evidence="3">Vines</tissue>
    </source>
</reference>
<comment type="caution">
    <text evidence="3">The sequence shown here is derived from an EMBL/GenBank/DDBJ whole genome shotgun (WGS) entry which is preliminary data.</text>
</comment>
<accession>A0A328CV12</accession>
<dbReference type="PANTHER" id="PTHR46836">
    <property type="entry name" value="AFADIN"/>
    <property type="match status" value="1"/>
</dbReference>
<dbReference type="InterPro" id="IPR025486">
    <property type="entry name" value="DUF4378"/>
</dbReference>
<dbReference type="PANTHER" id="PTHR46836:SF7">
    <property type="entry name" value="PHOSPHATIDYLINOSITOL N-ACETYGLUCOSAMINLYTRANSFERASE SUBUNIT P-LIKE PROTEIN"/>
    <property type="match status" value="1"/>
</dbReference>
<dbReference type="Proteomes" id="UP000249390">
    <property type="component" value="Unassembled WGS sequence"/>
</dbReference>
<dbReference type="EMBL" id="NQVE01000217">
    <property type="protein sequence ID" value="RAL37005.1"/>
    <property type="molecule type" value="Genomic_DNA"/>
</dbReference>
<gene>
    <name evidence="3" type="ORF">DM860_003927</name>
</gene>
<evidence type="ECO:0000313" key="4">
    <source>
        <dbReference type="Proteomes" id="UP000249390"/>
    </source>
</evidence>
<evidence type="ECO:0000259" key="2">
    <source>
        <dbReference type="Pfam" id="PF14309"/>
    </source>
</evidence>
<feature type="compositionally biased region" description="Polar residues" evidence="1">
    <location>
        <begin position="239"/>
        <end position="256"/>
    </location>
</feature>
<feature type="compositionally biased region" description="Basic and acidic residues" evidence="1">
    <location>
        <begin position="208"/>
        <end position="217"/>
    </location>
</feature>
<organism evidence="3 4">
    <name type="scientific">Cuscuta australis</name>
    <dbReference type="NCBI Taxonomy" id="267555"/>
    <lineage>
        <taxon>Eukaryota</taxon>
        <taxon>Viridiplantae</taxon>
        <taxon>Streptophyta</taxon>
        <taxon>Embryophyta</taxon>
        <taxon>Tracheophyta</taxon>
        <taxon>Spermatophyta</taxon>
        <taxon>Magnoliopsida</taxon>
        <taxon>eudicotyledons</taxon>
        <taxon>Gunneridae</taxon>
        <taxon>Pentapetalae</taxon>
        <taxon>asterids</taxon>
        <taxon>lamiids</taxon>
        <taxon>Solanales</taxon>
        <taxon>Convolvulaceae</taxon>
        <taxon>Cuscuteae</taxon>
        <taxon>Cuscuta</taxon>
        <taxon>Cuscuta subgen. Grammica</taxon>
        <taxon>Cuscuta sect. Cleistogrammica</taxon>
    </lineage>
</organism>
<dbReference type="Pfam" id="PF14309">
    <property type="entry name" value="DUF4378"/>
    <property type="match status" value="1"/>
</dbReference>